<keyword evidence="8" id="KW-0456">Lyase</keyword>
<comment type="similarity">
    <text evidence="2 14">Belongs to the HisA/HisF family.</text>
</comment>
<name>A0A1M4TDA4_9FIRM</name>
<dbReference type="InterPro" id="IPR004651">
    <property type="entry name" value="HisF"/>
</dbReference>
<evidence type="ECO:0000256" key="2">
    <source>
        <dbReference type="ARBA" id="ARBA00009667"/>
    </source>
</evidence>
<dbReference type="UniPathway" id="UPA00031">
    <property type="reaction ID" value="UER00010"/>
</dbReference>
<accession>A0A1M4TDA4</accession>
<dbReference type="SUPFAM" id="SSF51366">
    <property type="entry name" value="Ribulose-phoshate binding barrel"/>
    <property type="match status" value="1"/>
</dbReference>
<sequence length="250" mass="27375">MVRIIPCLDMIDGKVVKGKRFKDIVDINSPEVLAEYYYKTGADELVFYDINASIEGRNTYLDPIIKAMSKINIPFCIGGGISSIRDAERCIEIGANKVSINSAAIKNPNLIEEIAIKLGSQAVVLAIDVMQNKEESWSVYVEGGKRNTGLDAIKWVRRAVDLGAGEIVVNSIDGDGMKKGYDIKLLKKIKDSVNVPVIASGGAGKFKDFYEAVMLAKVDGVLAASVFHYGDIKINDLKDYLIDKGISMKY</sequence>
<dbReference type="InterPro" id="IPR011060">
    <property type="entry name" value="RibuloseP-bd_barrel"/>
</dbReference>
<evidence type="ECO:0000313" key="15">
    <source>
        <dbReference type="EMBL" id="SHE42420.1"/>
    </source>
</evidence>
<comment type="function">
    <text evidence="9">IGPS catalyzes the conversion of PRFAR and glutamine to IGP, AICAR and glutamate. The HisF subunit catalyzes the cyclization activity that produces IGP and AICAR from PRFAR using the ammonia provided by the HisH subunit.</text>
</comment>
<dbReference type="Gene3D" id="3.20.20.70">
    <property type="entry name" value="Aldolase class I"/>
    <property type="match status" value="1"/>
</dbReference>
<dbReference type="GO" id="GO:0000107">
    <property type="term" value="F:imidazoleglycerol-phosphate synthase activity"/>
    <property type="evidence" value="ECO:0007669"/>
    <property type="project" value="InterPro"/>
</dbReference>
<evidence type="ECO:0000256" key="5">
    <source>
        <dbReference type="ARBA" id="ARBA00016318"/>
    </source>
</evidence>
<evidence type="ECO:0000256" key="10">
    <source>
        <dbReference type="ARBA" id="ARBA00030264"/>
    </source>
</evidence>
<protein>
    <recommendedName>
        <fullName evidence="5">Imidazole glycerol phosphate synthase subunit HisF</fullName>
        <ecNumber evidence="4">4.3.2.10</ecNumber>
    </recommendedName>
    <alternativeName>
        <fullName evidence="10">IGP synthase cyclase subunit</fullName>
    </alternativeName>
    <alternativeName>
        <fullName evidence="11">IGP synthase subunit HisF</fullName>
    </alternativeName>
    <alternativeName>
        <fullName evidence="12">ImGP synthase subunit HisF</fullName>
    </alternativeName>
</protein>
<evidence type="ECO:0000256" key="3">
    <source>
        <dbReference type="ARBA" id="ARBA00011152"/>
    </source>
</evidence>
<evidence type="ECO:0000256" key="12">
    <source>
        <dbReference type="ARBA" id="ARBA00032401"/>
    </source>
</evidence>
<evidence type="ECO:0000256" key="9">
    <source>
        <dbReference type="ARBA" id="ARBA00025475"/>
    </source>
</evidence>
<dbReference type="PANTHER" id="PTHR21235:SF2">
    <property type="entry name" value="IMIDAZOLE GLYCEROL PHOSPHATE SYNTHASE HISHF"/>
    <property type="match status" value="1"/>
</dbReference>
<keyword evidence="6 14" id="KW-0028">Amino-acid biosynthesis</keyword>
<dbReference type="InterPro" id="IPR050064">
    <property type="entry name" value="IGPS_HisA/HisF"/>
</dbReference>
<dbReference type="RefSeq" id="WP_072973051.1">
    <property type="nucleotide sequence ID" value="NZ_FQTY01000002.1"/>
</dbReference>
<evidence type="ECO:0000256" key="8">
    <source>
        <dbReference type="ARBA" id="ARBA00023239"/>
    </source>
</evidence>
<dbReference type="EMBL" id="FQTY01000002">
    <property type="protein sequence ID" value="SHE42420.1"/>
    <property type="molecule type" value="Genomic_DNA"/>
</dbReference>
<dbReference type="CDD" id="cd04731">
    <property type="entry name" value="HisF"/>
    <property type="match status" value="1"/>
</dbReference>
<reference evidence="16" key="1">
    <citation type="submission" date="2016-11" db="EMBL/GenBank/DDBJ databases">
        <authorList>
            <person name="Varghese N."/>
            <person name="Submissions S."/>
        </authorList>
    </citation>
    <scope>NUCLEOTIDE SEQUENCE [LARGE SCALE GENOMIC DNA]</scope>
    <source>
        <strain evidence="16">DSM 18095</strain>
    </source>
</reference>
<gene>
    <name evidence="15" type="ORF">SAMN02745784_00621</name>
</gene>
<dbReference type="Pfam" id="PF00977">
    <property type="entry name" value="His_biosynth"/>
    <property type="match status" value="1"/>
</dbReference>
<evidence type="ECO:0000256" key="14">
    <source>
        <dbReference type="RuleBase" id="RU003657"/>
    </source>
</evidence>
<dbReference type="GO" id="GO:0016829">
    <property type="term" value="F:lyase activity"/>
    <property type="evidence" value="ECO:0007669"/>
    <property type="project" value="UniProtKB-KW"/>
</dbReference>
<dbReference type="GeneID" id="90996523"/>
<keyword evidence="7 14" id="KW-0368">Histidine biosynthesis</keyword>
<comment type="pathway">
    <text evidence="1">Amino-acid biosynthesis; L-histidine biosynthesis; L-histidine from 5-phospho-alpha-D-ribose 1-diphosphate: step 5/9.</text>
</comment>
<evidence type="ECO:0000256" key="6">
    <source>
        <dbReference type="ARBA" id="ARBA00022605"/>
    </source>
</evidence>
<proteinExistence type="inferred from homology"/>
<evidence type="ECO:0000256" key="13">
    <source>
        <dbReference type="ARBA" id="ARBA00047838"/>
    </source>
</evidence>
<keyword evidence="16" id="KW-1185">Reference proteome</keyword>
<evidence type="ECO:0000256" key="4">
    <source>
        <dbReference type="ARBA" id="ARBA00012809"/>
    </source>
</evidence>
<dbReference type="InterPro" id="IPR006062">
    <property type="entry name" value="His_biosynth"/>
</dbReference>
<evidence type="ECO:0000256" key="7">
    <source>
        <dbReference type="ARBA" id="ARBA00023102"/>
    </source>
</evidence>
<comment type="subunit">
    <text evidence="3">Heterodimer of HisH and HisF.</text>
</comment>
<dbReference type="InterPro" id="IPR013785">
    <property type="entry name" value="Aldolase_TIM"/>
</dbReference>
<organism evidence="15 16">
    <name type="scientific">Tissierella praeacuta DSM 18095</name>
    <dbReference type="NCBI Taxonomy" id="1123404"/>
    <lineage>
        <taxon>Bacteria</taxon>
        <taxon>Bacillati</taxon>
        <taxon>Bacillota</taxon>
        <taxon>Tissierellia</taxon>
        <taxon>Tissierellales</taxon>
        <taxon>Tissierellaceae</taxon>
        <taxon>Tissierella</taxon>
    </lineage>
</organism>
<comment type="catalytic activity">
    <reaction evidence="13">
        <text>5-[(5-phospho-1-deoxy-D-ribulos-1-ylimino)methylamino]-1-(5-phospho-beta-D-ribosyl)imidazole-4-carboxamide + L-glutamine = D-erythro-1-(imidazol-4-yl)glycerol 3-phosphate + 5-amino-1-(5-phospho-beta-D-ribosyl)imidazole-4-carboxamide + L-glutamate + H(+)</text>
        <dbReference type="Rhea" id="RHEA:24793"/>
        <dbReference type="ChEBI" id="CHEBI:15378"/>
        <dbReference type="ChEBI" id="CHEBI:29985"/>
        <dbReference type="ChEBI" id="CHEBI:58278"/>
        <dbReference type="ChEBI" id="CHEBI:58359"/>
        <dbReference type="ChEBI" id="CHEBI:58475"/>
        <dbReference type="ChEBI" id="CHEBI:58525"/>
        <dbReference type="EC" id="4.3.2.10"/>
    </reaction>
</comment>
<dbReference type="STRING" id="1123404.SAMN02745784_00621"/>
<dbReference type="NCBIfam" id="TIGR00735">
    <property type="entry name" value="hisF"/>
    <property type="match status" value="1"/>
</dbReference>
<dbReference type="AlphaFoldDB" id="A0A1M4TDA4"/>
<dbReference type="EC" id="4.3.2.10" evidence="4"/>
<dbReference type="PANTHER" id="PTHR21235">
    <property type="entry name" value="IMIDAZOLE GLYCEROL PHOSPHATE SYNTHASE SUBUNIT HISF/H IGP SYNTHASE SUBUNIT HISF/H"/>
    <property type="match status" value="1"/>
</dbReference>
<evidence type="ECO:0000256" key="11">
    <source>
        <dbReference type="ARBA" id="ARBA00031409"/>
    </source>
</evidence>
<evidence type="ECO:0000313" key="16">
    <source>
        <dbReference type="Proteomes" id="UP000184114"/>
    </source>
</evidence>
<dbReference type="GO" id="GO:0000105">
    <property type="term" value="P:L-histidine biosynthetic process"/>
    <property type="evidence" value="ECO:0007669"/>
    <property type="project" value="UniProtKB-UniPathway"/>
</dbReference>
<evidence type="ECO:0000256" key="1">
    <source>
        <dbReference type="ARBA" id="ARBA00005091"/>
    </source>
</evidence>
<dbReference type="Proteomes" id="UP000184114">
    <property type="component" value="Unassembled WGS sequence"/>
</dbReference>